<dbReference type="CDD" id="cd03183">
    <property type="entry name" value="GST_C_Theta"/>
    <property type="match status" value="1"/>
</dbReference>
<evidence type="ECO:0000256" key="8">
    <source>
        <dbReference type="SAM" id="Phobius"/>
    </source>
</evidence>
<dbReference type="FunFam" id="1.20.1050.10:FF:000008">
    <property type="entry name" value="Glutathione S-transferase theta-1"/>
    <property type="match status" value="1"/>
</dbReference>
<dbReference type="InParanoid" id="A0A672Z1I7"/>
<name>A0A672Z1I7_9TELE</name>
<proteinExistence type="inferred from homology"/>
<dbReference type="Gene3D" id="1.20.1050.10">
    <property type="match status" value="1"/>
</dbReference>
<evidence type="ECO:0000313" key="11">
    <source>
        <dbReference type="Proteomes" id="UP000472271"/>
    </source>
</evidence>
<keyword evidence="6" id="KW-0808">Transferase</keyword>
<protein>
    <recommendedName>
        <fullName evidence="4">glutathione transferase</fullName>
        <ecNumber evidence="4">2.5.1.18</ecNumber>
    </recommendedName>
</protein>
<organism evidence="10 11">
    <name type="scientific">Sphaeramia orbicularis</name>
    <name type="common">orbiculate cardinalfish</name>
    <dbReference type="NCBI Taxonomy" id="375764"/>
    <lineage>
        <taxon>Eukaryota</taxon>
        <taxon>Metazoa</taxon>
        <taxon>Chordata</taxon>
        <taxon>Craniata</taxon>
        <taxon>Vertebrata</taxon>
        <taxon>Euteleostomi</taxon>
        <taxon>Actinopterygii</taxon>
        <taxon>Neopterygii</taxon>
        <taxon>Teleostei</taxon>
        <taxon>Neoteleostei</taxon>
        <taxon>Acanthomorphata</taxon>
        <taxon>Gobiaria</taxon>
        <taxon>Kurtiformes</taxon>
        <taxon>Apogonoidei</taxon>
        <taxon>Apogonidae</taxon>
        <taxon>Apogoninae</taxon>
        <taxon>Sphaeramia</taxon>
    </lineage>
</organism>
<dbReference type="InterPro" id="IPR040077">
    <property type="entry name" value="GST_C_Theta"/>
</dbReference>
<evidence type="ECO:0000256" key="1">
    <source>
        <dbReference type="ARBA" id="ARBA00004496"/>
    </source>
</evidence>
<keyword evidence="8" id="KW-0812">Transmembrane</keyword>
<evidence type="ECO:0000259" key="9">
    <source>
        <dbReference type="PROSITE" id="PS50405"/>
    </source>
</evidence>
<comment type="similarity">
    <text evidence="2">Belongs to the GST superfamily. Theta family.</text>
</comment>
<feature type="domain" description="GST C-terminal" evidence="9">
    <location>
        <begin position="102"/>
        <end position="233"/>
    </location>
</feature>
<dbReference type="AlphaFoldDB" id="A0A672Z1I7"/>
<reference evidence="10" key="1">
    <citation type="submission" date="2019-06" db="EMBL/GenBank/DDBJ databases">
        <authorList>
            <consortium name="Wellcome Sanger Institute Data Sharing"/>
        </authorList>
    </citation>
    <scope>NUCLEOTIDE SEQUENCE [LARGE SCALE GENOMIC DNA]</scope>
</reference>
<dbReference type="Proteomes" id="UP000472271">
    <property type="component" value="Chromosome 9"/>
</dbReference>
<evidence type="ECO:0000256" key="3">
    <source>
        <dbReference type="ARBA" id="ARBA00011738"/>
    </source>
</evidence>
<evidence type="ECO:0000313" key="10">
    <source>
        <dbReference type="Ensembl" id="ENSSORP00005010715.1"/>
    </source>
</evidence>
<evidence type="ECO:0000256" key="6">
    <source>
        <dbReference type="ARBA" id="ARBA00022679"/>
    </source>
</evidence>
<dbReference type="EC" id="2.5.1.18" evidence="4"/>
<comment type="subunit">
    <text evidence="3">Homodimer.</text>
</comment>
<keyword evidence="8" id="KW-0472">Membrane</keyword>
<keyword evidence="8" id="KW-1133">Transmembrane helix</keyword>
<dbReference type="Pfam" id="PF00043">
    <property type="entry name" value="GST_C"/>
    <property type="match status" value="1"/>
</dbReference>
<dbReference type="InterPro" id="IPR010987">
    <property type="entry name" value="Glutathione-S-Trfase_C-like"/>
</dbReference>
<dbReference type="SUPFAM" id="SSF47616">
    <property type="entry name" value="GST C-terminal domain-like"/>
    <property type="match status" value="1"/>
</dbReference>
<dbReference type="GO" id="GO:0004364">
    <property type="term" value="F:glutathione transferase activity"/>
    <property type="evidence" value="ECO:0007669"/>
    <property type="project" value="UniProtKB-EC"/>
</dbReference>
<feature type="transmembrane region" description="Helical" evidence="8">
    <location>
        <begin position="26"/>
        <end position="52"/>
    </location>
</feature>
<comment type="subcellular location">
    <subcellularLocation>
        <location evidence="1">Cytoplasm</location>
    </subcellularLocation>
</comment>
<dbReference type="GO" id="GO:0005737">
    <property type="term" value="C:cytoplasm"/>
    <property type="evidence" value="ECO:0007669"/>
    <property type="project" value="UniProtKB-SubCell"/>
</dbReference>
<dbReference type="InterPro" id="IPR004046">
    <property type="entry name" value="GST_C"/>
</dbReference>
<dbReference type="InterPro" id="IPR051369">
    <property type="entry name" value="GST_Theta"/>
</dbReference>
<reference evidence="10" key="2">
    <citation type="submission" date="2025-08" db="UniProtKB">
        <authorList>
            <consortium name="Ensembl"/>
        </authorList>
    </citation>
    <scope>IDENTIFICATION</scope>
</reference>
<keyword evidence="11" id="KW-1185">Reference proteome</keyword>
<keyword evidence="5" id="KW-0963">Cytoplasm</keyword>
<evidence type="ECO:0000256" key="2">
    <source>
        <dbReference type="ARBA" id="ARBA00009899"/>
    </source>
</evidence>
<evidence type="ECO:0000256" key="4">
    <source>
        <dbReference type="ARBA" id="ARBA00012452"/>
    </source>
</evidence>
<dbReference type="GO" id="GO:0006749">
    <property type="term" value="P:glutathione metabolic process"/>
    <property type="evidence" value="ECO:0007669"/>
    <property type="project" value="TreeGrafter"/>
</dbReference>
<dbReference type="Ensembl" id="ENSSORT00005011057.1">
    <property type="protein sequence ID" value="ENSSORP00005010715.1"/>
    <property type="gene ID" value="ENSSORG00005005727.1"/>
</dbReference>
<comment type="catalytic activity">
    <reaction evidence="7">
        <text>RX + glutathione = an S-substituted glutathione + a halide anion + H(+)</text>
        <dbReference type="Rhea" id="RHEA:16437"/>
        <dbReference type="ChEBI" id="CHEBI:15378"/>
        <dbReference type="ChEBI" id="CHEBI:16042"/>
        <dbReference type="ChEBI" id="CHEBI:17792"/>
        <dbReference type="ChEBI" id="CHEBI:57925"/>
        <dbReference type="ChEBI" id="CHEBI:90779"/>
        <dbReference type="EC" id="2.5.1.18"/>
    </reaction>
</comment>
<dbReference type="PANTHER" id="PTHR43917">
    <property type="match status" value="1"/>
</dbReference>
<reference evidence="10" key="3">
    <citation type="submission" date="2025-09" db="UniProtKB">
        <authorList>
            <consortium name="Ensembl"/>
        </authorList>
    </citation>
    <scope>IDENTIFICATION</scope>
</reference>
<evidence type="ECO:0000256" key="7">
    <source>
        <dbReference type="ARBA" id="ARBA00047960"/>
    </source>
</evidence>
<dbReference type="PROSITE" id="PS50405">
    <property type="entry name" value="GST_CTER"/>
    <property type="match status" value="1"/>
</dbReference>
<sequence length="235" mass="27200">MYFNCIFLEKENISLKKWKFHGNSQLLFHVILHLTCKITVCFCHFIDIFLYLKNTGKICQINGQQYSDEFGKVSVMRKVPVMKDGIPAAETSSLVPDHWYPDLQLRARVNEYLSWQHMTIRAQGSKVFLLRAMFPIIMGSEAPKDKMDAAVEELKQSVDLLEQKFLQDKAFLVSDRICVADVVAVVELMQVQEDARPKLVAWRQRVTAELGPKLFDEAHEVPLLQKNQDCDRFHP</sequence>
<accession>A0A672Z1I7</accession>
<dbReference type="PANTHER" id="PTHR43917:SF9">
    <property type="entry name" value="GLUTATHIONE S-TRANSFERASE THETA-1"/>
    <property type="match status" value="1"/>
</dbReference>
<dbReference type="InterPro" id="IPR036282">
    <property type="entry name" value="Glutathione-S-Trfase_C_sf"/>
</dbReference>
<evidence type="ECO:0000256" key="5">
    <source>
        <dbReference type="ARBA" id="ARBA00022490"/>
    </source>
</evidence>